<name>A0A7X2IJX6_9BURK</name>
<accession>A0A7X2IJX6</accession>
<dbReference type="InterPro" id="IPR028087">
    <property type="entry name" value="Tad_N"/>
</dbReference>
<feature type="domain" description="Putative Flp pilus-assembly TadG-like N-terminal" evidence="1">
    <location>
        <begin position="9"/>
        <end position="55"/>
    </location>
</feature>
<dbReference type="RefSeq" id="WP_154371520.1">
    <property type="nucleotide sequence ID" value="NZ_WKJJ01000002.1"/>
</dbReference>
<keyword evidence="3" id="KW-1185">Reference proteome</keyword>
<dbReference type="EMBL" id="WKJJ01000002">
    <property type="protein sequence ID" value="MRV71068.1"/>
    <property type="molecule type" value="Genomic_DNA"/>
</dbReference>
<evidence type="ECO:0000313" key="3">
    <source>
        <dbReference type="Proteomes" id="UP000446768"/>
    </source>
</evidence>
<gene>
    <name evidence="2" type="ORF">GJ700_04960</name>
</gene>
<sequence length="463" mass="46902">MTAFARRRGSISIAFALMLASVLAFAGLALDMAQLYSRKQELQQLADAVALAAAQSLNGTAGGIDSAVQKAGTIAAGYHYAYIKPVAWNSNALSFAASADATGSEWQDVAGATASPAGLRYVRVDTSKLDGIGDVATPFSAVLGAVYASASMAAQAVAGRSGVEVAPLAVCAMSATPDAARANGLGDTEWVQYGFRHGVSYNLLNLNPAIGATTPEYFLVAPQAGSADTSDSKVGPYLCSGSMARDTVTGATVTVGRPGAFTLSGHLNTRFDVFPAPSPCTARGTPPDTNIKSYAVPNWMAAPTASHAQPGATGAGQKLDTVADRTAAAATTTAASYGALWVYGGAKRFAGAHDPIAKAQWQYLYPVGGGSTPAAAGNLGVSPYLSPALGQSASPVRAGRKLRRLVFIPLLACPVAAGASAQAQVLAVARFLLTAPASATAVSAEFAGVVSEQSLGGMVELYQ</sequence>
<reference evidence="2 3" key="1">
    <citation type="submission" date="2019-11" db="EMBL/GenBank/DDBJ databases">
        <title>Novel species isolated from a subtropical stream in China.</title>
        <authorList>
            <person name="Lu H."/>
        </authorList>
    </citation>
    <scope>NUCLEOTIDE SEQUENCE [LARGE SCALE GENOMIC DNA]</scope>
    <source>
        <strain evidence="2 3">FT92W</strain>
    </source>
</reference>
<evidence type="ECO:0000313" key="2">
    <source>
        <dbReference type="EMBL" id="MRV71068.1"/>
    </source>
</evidence>
<comment type="caution">
    <text evidence="2">The sequence shown here is derived from an EMBL/GenBank/DDBJ whole genome shotgun (WGS) entry which is preliminary data.</text>
</comment>
<organism evidence="2 3">
    <name type="scientific">Pseudoduganella rivuli</name>
    <dbReference type="NCBI Taxonomy" id="2666085"/>
    <lineage>
        <taxon>Bacteria</taxon>
        <taxon>Pseudomonadati</taxon>
        <taxon>Pseudomonadota</taxon>
        <taxon>Betaproteobacteria</taxon>
        <taxon>Burkholderiales</taxon>
        <taxon>Oxalobacteraceae</taxon>
        <taxon>Telluria group</taxon>
        <taxon>Pseudoduganella</taxon>
    </lineage>
</organism>
<evidence type="ECO:0000259" key="1">
    <source>
        <dbReference type="Pfam" id="PF13400"/>
    </source>
</evidence>
<dbReference type="Proteomes" id="UP000446768">
    <property type="component" value="Unassembled WGS sequence"/>
</dbReference>
<proteinExistence type="predicted"/>
<dbReference type="Pfam" id="PF13400">
    <property type="entry name" value="Tad"/>
    <property type="match status" value="1"/>
</dbReference>
<dbReference type="AlphaFoldDB" id="A0A7X2IJX6"/>
<protein>
    <submittedName>
        <fullName evidence="2">Pilus assembly protein TadE</fullName>
    </submittedName>
</protein>